<sequence>MSRPYPRVVGLGLVSAVGVGREAFAAAILGGLTGIRAATGPDLPAYRAPLPPLDFESALERYPNEEIATRARETCARSEVPVRAGVLAALEAWHDAGLDSGPPPERIALVAAGNNLTSAAMHEVGARFAGRETYVSPRMSLSLMDSHLLSVVSHVLRITGPGLQVGAASASGNAALISGCRLLATDEADICVVVGSVGAPALVELRALANAGALSWDQMSVPLSTDRAGLIPGEAAAAIVLERNSSARRSRIRTYGEVRGWAHRLHASAGPEPDADVESEVMRRAMESAGITPDRIGYINAHASGSVVGDSAEMTALDKVFGELAEPPWLNATKSITGHPLAASGLVECIATLTQFELGVLHPTVGLTTPISSNLRHPGLGTPLAPDAVAITNSYGFGGFNTSLVLGR</sequence>
<feature type="domain" description="Ketosynthase family 3 (KS3)" evidence="6">
    <location>
        <begin position="3"/>
        <end position="408"/>
    </location>
</feature>
<comment type="similarity">
    <text evidence="2 5">Belongs to the thiolase-like superfamily. Beta-ketoacyl-ACP synthases family.</text>
</comment>
<dbReference type="PROSITE" id="PS52004">
    <property type="entry name" value="KS3_2"/>
    <property type="match status" value="1"/>
</dbReference>
<keyword evidence="4" id="KW-0444">Lipid biosynthesis</keyword>
<evidence type="ECO:0000256" key="3">
    <source>
        <dbReference type="ARBA" id="ARBA00022679"/>
    </source>
</evidence>
<protein>
    <submittedName>
        <fullName evidence="7">Beta-ketoacyl synthase N-terminal-like domain-containing protein</fullName>
    </submittedName>
</protein>
<evidence type="ECO:0000256" key="2">
    <source>
        <dbReference type="ARBA" id="ARBA00008467"/>
    </source>
</evidence>
<evidence type="ECO:0000256" key="4">
    <source>
        <dbReference type="ARBA" id="ARBA00023160"/>
    </source>
</evidence>
<comment type="caution">
    <text evidence="7">The sequence shown here is derived from an EMBL/GenBank/DDBJ whole genome shotgun (WGS) entry which is preliminary data.</text>
</comment>
<proteinExistence type="inferred from homology"/>
<keyword evidence="4" id="KW-0275">Fatty acid biosynthesis</keyword>
<evidence type="ECO:0000259" key="6">
    <source>
        <dbReference type="PROSITE" id="PS52004"/>
    </source>
</evidence>
<dbReference type="Proteomes" id="UP001601948">
    <property type="component" value="Unassembled WGS sequence"/>
</dbReference>
<dbReference type="Gene3D" id="3.40.47.10">
    <property type="match status" value="1"/>
</dbReference>
<accession>A0ABW6R0U4</accession>
<dbReference type="InterPro" id="IPR014030">
    <property type="entry name" value="Ketoacyl_synth_N"/>
</dbReference>
<dbReference type="Pfam" id="PF02801">
    <property type="entry name" value="Ketoacyl-synt_C"/>
    <property type="match status" value="1"/>
</dbReference>
<evidence type="ECO:0000256" key="1">
    <source>
        <dbReference type="ARBA" id="ARBA00004796"/>
    </source>
</evidence>
<dbReference type="RefSeq" id="WP_387722925.1">
    <property type="nucleotide sequence ID" value="NZ_JBIAPI010000009.1"/>
</dbReference>
<dbReference type="SMART" id="SM00825">
    <property type="entry name" value="PKS_KS"/>
    <property type="match status" value="1"/>
</dbReference>
<dbReference type="PANTHER" id="PTHR11712">
    <property type="entry name" value="POLYKETIDE SYNTHASE-RELATED"/>
    <property type="match status" value="1"/>
</dbReference>
<gene>
    <name evidence="7" type="ORF">ACFYV7_30290</name>
</gene>
<dbReference type="InterPro" id="IPR020841">
    <property type="entry name" value="PKS_Beta-ketoAc_synthase_dom"/>
</dbReference>
<organism evidence="7 8">
    <name type="scientific">Nocardia suismassiliense</name>
    <dbReference type="NCBI Taxonomy" id="2077092"/>
    <lineage>
        <taxon>Bacteria</taxon>
        <taxon>Bacillati</taxon>
        <taxon>Actinomycetota</taxon>
        <taxon>Actinomycetes</taxon>
        <taxon>Mycobacteriales</taxon>
        <taxon>Nocardiaceae</taxon>
        <taxon>Nocardia</taxon>
    </lineage>
</organism>
<dbReference type="Pfam" id="PF00109">
    <property type="entry name" value="ketoacyl-synt"/>
    <property type="match status" value="1"/>
</dbReference>
<keyword evidence="3 5" id="KW-0808">Transferase</keyword>
<dbReference type="InterPro" id="IPR016039">
    <property type="entry name" value="Thiolase-like"/>
</dbReference>
<dbReference type="InterPro" id="IPR014031">
    <property type="entry name" value="Ketoacyl_synth_C"/>
</dbReference>
<evidence type="ECO:0000313" key="8">
    <source>
        <dbReference type="Proteomes" id="UP001601948"/>
    </source>
</evidence>
<dbReference type="SUPFAM" id="SSF53901">
    <property type="entry name" value="Thiolase-like"/>
    <property type="match status" value="2"/>
</dbReference>
<keyword evidence="8" id="KW-1185">Reference proteome</keyword>
<dbReference type="EMBL" id="JBIAPI010000009">
    <property type="protein sequence ID" value="MFF3227121.1"/>
    <property type="molecule type" value="Genomic_DNA"/>
</dbReference>
<name>A0ABW6R0U4_9NOCA</name>
<dbReference type="PANTHER" id="PTHR11712:SF336">
    <property type="entry name" value="3-OXOACYL-[ACYL-CARRIER-PROTEIN] SYNTHASE, MITOCHONDRIAL"/>
    <property type="match status" value="1"/>
</dbReference>
<dbReference type="InterPro" id="IPR000794">
    <property type="entry name" value="Beta-ketoacyl_synthase"/>
</dbReference>
<reference evidence="7 8" key="1">
    <citation type="submission" date="2024-10" db="EMBL/GenBank/DDBJ databases">
        <title>The Natural Products Discovery Center: Release of the First 8490 Sequenced Strains for Exploring Actinobacteria Biosynthetic Diversity.</title>
        <authorList>
            <person name="Kalkreuter E."/>
            <person name="Kautsar S.A."/>
            <person name="Yang D."/>
            <person name="Bader C.D."/>
            <person name="Teijaro C.N."/>
            <person name="Fluegel L."/>
            <person name="Davis C.M."/>
            <person name="Simpson J.R."/>
            <person name="Lauterbach L."/>
            <person name="Steele A.D."/>
            <person name="Gui C."/>
            <person name="Meng S."/>
            <person name="Li G."/>
            <person name="Viehrig K."/>
            <person name="Ye F."/>
            <person name="Su P."/>
            <person name="Kiefer A.F."/>
            <person name="Nichols A."/>
            <person name="Cepeda A.J."/>
            <person name="Yan W."/>
            <person name="Fan B."/>
            <person name="Jiang Y."/>
            <person name="Adhikari A."/>
            <person name="Zheng C.-J."/>
            <person name="Schuster L."/>
            <person name="Cowan T.M."/>
            <person name="Smanski M.J."/>
            <person name="Chevrette M.G."/>
            <person name="De Carvalho L.P.S."/>
            <person name="Shen B."/>
        </authorList>
    </citation>
    <scope>NUCLEOTIDE SEQUENCE [LARGE SCALE GENOMIC DNA]</scope>
    <source>
        <strain evidence="7 8">NPDC003040</strain>
    </source>
</reference>
<evidence type="ECO:0000313" key="7">
    <source>
        <dbReference type="EMBL" id="MFF3227121.1"/>
    </source>
</evidence>
<evidence type="ECO:0000256" key="5">
    <source>
        <dbReference type="RuleBase" id="RU003694"/>
    </source>
</evidence>
<keyword evidence="4" id="KW-0443">Lipid metabolism</keyword>
<keyword evidence="4" id="KW-0276">Fatty acid metabolism</keyword>
<comment type="pathway">
    <text evidence="1">Lipid metabolism; mycolic acid biosynthesis.</text>
</comment>